<keyword evidence="1" id="KW-1133">Transmembrane helix</keyword>
<dbReference type="AlphaFoldDB" id="A0A0L0HK14"/>
<evidence type="ECO:0000313" key="3">
    <source>
        <dbReference type="Proteomes" id="UP000053201"/>
    </source>
</evidence>
<dbReference type="InParanoid" id="A0A0L0HK14"/>
<keyword evidence="3" id="KW-1185">Reference proteome</keyword>
<feature type="transmembrane region" description="Helical" evidence="1">
    <location>
        <begin position="109"/>
        <end position="130"/>
    </location>
</feature>
<dbReference type="RefSeq" id="XP_016609264.1">
    <property type="nucleotide sequence ID" value="XM_016752558.1"/>
</dbReference>
<gene>
    <name evidence="2" type="ORF">SPPG_04316</name>
</gene>
<keyword evidence="1" id="KW-0472">Membrane</keyword>
<accession>A0A0L0HK14</accession>
<keyword evidence="1" id="KW-0812">Transmembrane</keyword>
<proteinExistence type="predicted"/>
<evidence type="ECO:0000256" key="1">
    <source>
        <dbReference type="SAM" id="Phobius"/>
    </source>
</evidence>
<dbReference type="GeneID" id="27687772"/>
<sequence>MSSKKRKQVENPTKLDGEPAQAYYIRLLTHLYNHGFVNDALYRFGLVTIVRKGDAAYFELEKFLLAYAVDGQSFPVVFWLEERMPKKEHIGLVLQSELQKTALKGVSQYAMNAAVAAGSGLLAIIMQRLVQKFSS</sequence>
<dbReference type="VEuPathDB" id="FungiDB:SPPG_04316"/>
<dbReference type="Proteomes" id="UP000053201">
    <property type="component" value="Unassembled WGS sequence"/>
</dbReference>
<organism evidence="2 3">
    <name type="scientific">Spizellomyces punctatus (strain DAOM BR117)</name>
    <dbReference type="NCBI Taxonomy" id="645134"/>
    <lineage>
        <taxon>Eukaryota</taxon>
        <taxon>Fungi</taxon>
        <taxon>Fungi incertae sedis</taxon>
        <taxon>Chytridiomycota</taxon>
        <taxon>Chytridiomycota incertae sedis</taxon>
        <taxon>Chytridiomycetes</taxon>
        <taxon>Spizellomycetales</taxon>
        <taxon>Spizellomycetaceae</taxon>
        <taxon>Spizellomyces</taxon>
    </lineage>
</organism>
<dbReference type="EMBL" id="KQ257455">
    <property type="protein sequence ID" value="KND01225.1"/>
    <property type="molecule type" value="Genomic_DNA"/>
</dbReference>
<name>A0A0L0HK14_SPIPD</name>
<reference evidence="2 3" key="1">
    <citation type="submission" date="2009-08" db="EMBL/GenBank/DDBJ databases">
        <title>The Genome Sequence of Spizellomyces punctatus strain DAOM BR117.</title>
        <authorList>
            <consortium name="The Broad Institute Genome Sequencing Platform"/>
            <person name="Russ C."/>
            <person name="Cuomo C."/>
            <person name="Shea T."/>
            <person name="Young S.K."/>
            <person name="Zeng Q."/>
            <person name="Koehrsen M."/>
            <person name="Haas B."/>
            <person name="Borodovsky M."/>
            <person name="Guigo R."/>
            <person name="Alvarado L."/>
            <person name="Berlin A."/>
            <person name="Bochicchio J."/>
            <person name="Borenstein D."/>
            <person name="Chapman S."/>
            <person name="Chen Z."/>
            <person name="Engels R."/>
            <person name="Freedman E."/>
            <person name="Gellesch M."/>
            <person name="Goldberg J."/>
            <person name="Griggs A."/>
            <person name="Gujja S."/>
            <person name="Heiman D."/>
            <person name="Hepburn T."/>
            <person name="Howarth C."/>
            <person name="Jen D."/>
            <person name="Larson L."/>
            <person name="Lewis B."/>
            <person name="Mehta T."/>
            <person name="Park D."/>
            <person name="Pearson M."/>
            <person name="Roberts A."/>
            <person name="Saif S."/>
            <person name="Shenoy N."/>
            <person name="Sisk P."/>
            <person name="Stolte C."/>
            <person name="Sykes S."/>
            <person name="Thomson T."/>
            <person name="Walk T."/>
            <person name="White J."/>
            <person name="Yandava C."/>
            <person name="Burger G."/>
            <person name="Gray M.W."/>
            <person name="Holland P.W.H."/>
            <person name="King N."/>
            <person name="Lang F.B.F."/>
            <person name="Roger A.J."/>
            <person name="Ruiz-Trillo I."/>
            <person name="Lander E."/>
            <person name="Nusbaum C."/>
        </authorList>
    </citation>
    <scope>NUCLEOTIDE SEQUENCE [LARGE SCALE GENOMIC DNA]</scope>
    <source>
        <strain evidence="2 3">DAOM BR117</strain>
    </source>
</reference>
<protein>
    <submittedName>
        <fullName evidence="2">Uncharacterized protein</fullName>
    </submittedName>
</protein>
<evidence type="ECO:0000313" key="2">
    <source>
        <dbReference type="EMBL" id="KND01225.1"/>
    </source>
</evidence>